<dbReference type="InterPro" id="IPR039426">
    <property type="entry name" value="TonB-dep_rcpt-like"/>
</dbReference>
<dbReference type="Pfam" id="PF00593">
    <property type="entry name" value="TonB_dep_Rec_b-barrel"/>
    <property type="match status" value="1"/>
</dbReference>
<comment type="similarity">
    <text evidence="2 14 15">Belongs to the TonB-dependent receptor family.</text>
</comment>
<evidence type="ECO:0000256" key="1">
    <source>
        <dbReference type="ARBA" id="ARBA00004571"/>
    </source>
</evidence>
<keyword evidence="19" id="KW-1185">Reference proteome</keyword>
<keyword evidence="6 14" id="KW-0812">Transmembrane</keyword>
<feature type="domain" description="TonB-dependent receptor-like beta-barrel" evidence="16">
    <location>
        <begin position="263"/>
        <end position="685"/>
    </location>
</feature>
<evidence type="ECO:0000256" key="3">
    <source>
        <dbReference type="ARBA" id="ARBA00022448"/>
    </source>
</evidence>
<dbReference type="InterPro" id="IPR036942">
    <property type="entry name" value="Beta-barrel_TonB_sf"/>
</dbReference>
<evidence type="ECO:0000259" key="16">
    <source>
        <dbReference type="Pfam" id="PF00593"/>
    </source>
</evidence>
<keyword evidence="9" id="KW-0406">Ion transport</keyword>
<dbReference type="EMBL" id="JBHSAJ010000152">
    <property type="protein sequence ID" value="MFC3937937.1"/>
    <property type="molecule type" value="Genomic_DNA"/>
</dbReference>
<evidence type="ECO:0000256" key="4">
    <source>
        <dbReference type="ARBA" id="ARBA00022452"/>
    </source>
</evidence>
<sequence>MSFAATHWPHAAQVNRVARILASCACVVAHAHAHAQDSPADPAQSLPTTPPTLEIQQVTGSAQAQRQFDSAASHSSVAVDAFTAPTPLVNLSELLAGQAGVVATDRGNYAQDLQIAVRGFGSRATFGVRGVRILVDGIPATMPDGQGQAATAHLPSASQVEVLRGPLAQLYGNAAGGVVQVTTRAPRPGGGAQAGVALGSFGQRLVDASLDFGDQRLGGLLGVSHFETEGWRGHSAARRTHLNAKLQAQPDSRTRITALVNLYDQPMAQDPLGLTRAQFDGDPRQAGALATTFNTRKSVDQNQLGLVLERQLSDTDSVRLRAYGGGRRLTQYLSFSGAAANSAGGVVDLDRSYQGAAATWTRAVRLPSGLPLTWTVGAEVNRLSEHRQGFVNNAGTSGALRRDEQDGATNTDVYAQVDAWLSPRWRAIAGLRASQVRVKVDDRYITPANPDDSGARNWRHTSPALGLVWAATDQLNLYANAGQGFETPTLAEMAYSTGNTGPNFGLAAARSRQWEVGAKWQGTHQQLELAWFDTRSQGEIVPVATVNGRSVFQNVDNVRRRGLEVGWRAQWGTWAPRASYTYLDAHFGSAYAGAGGANVAAGNQLPGTARHAAQLAIDYAPTTRWQLGATANVSGPVFANDVNSERAAGFAVLGLHAAYGWGGQQAGPGAGAGTTRWQLWARLDNVFNRHHAATLIVNDANGRYFEPAAGRRLMVGLRAQFM</sequence>
<keyword evidence="5" id="KW-0410">Iron transport</keyword>
<keyword evidence="4 14" id="KW-1134">Transmembrane beta strand</keyword>
<evidence type="ECO:0000256" key="11">
    <source>
        <dbReference type="ARBA" id="ARBA00023136"/>
    </source>
</evidence>
<dbReference type="PANTHER" id="PTHR32552">
    <property type="entry name" value="FERRICHROME IRON RECEPTOR-RELATED"/>
    <property type="match status" value="1"/>
</dbReference>
<evidence type="ECO:0000256" key="2">
    <source>
        <dbReference type="ARBA" id="ARBA00009810"/>
    </source>
</evidence>
<evidence type="ECO:0000256" key="6">
    <source>
        <dbReference type="ARBA" id="ARBA00022692"/>
    </source>
</evidence>
<dbReference type="Gene3D" id="2.170.130.10">
    <property type="entry name" value="TonB-dependent receptor, plug domain"/>
    <property type="match status" value="1"/>
</dbReference>
<dbReference type="Proteomes" id="UP001595693">
    <property type="component" value="Unassembled WGS sequence"/>
</dbReference>
<evidence type="ECO:0000256" key="5">
    <source>
        <dbReference type="ARBA" id="ARBA00022496"/>
    </source>
</evidence>
<comment type="subcellular location">
    <subcellularLocation>
        <location evidence="1 14">Cell outer membrane</location>
        <topology evidence="1 14">Multi-pass membrane protein</topology>
    </subcellularLocation>
</comment>
<evidence type="ECO:0000256" key="14">
    <source>
        <dbReference type="PROSITE-ProRule" id="PRU01360"/>
    </source>
</evidence>
<dbReference type="InterPro" id="IPR012910">
    <property type="entry name" value="Plug_dom"/>
</dbReference>
<evidence type="ECO:0000256" key="13">
    <source>
        <dbReference type="ARBA" id="ARBA00023237"/>
    </source>
</evidence>
<protein>
    <submittedName>
        <fullName evidence="18">TonB-dependent receptor family protein</fullName>
    </submittedName>
</protein>
<name>A0ABV8DHZ1_9BURK</name>
<evidence type="ECO:0000256" key="7">
    <source>
        <dbReference type="ARBA" id="ARBA00022729"/>
    </source>
</evidence>
<evidence type="ECO:0000313" key="18">
    <source>
        <dbReference type="EMBL" id="MFC3937937.1"/>
    </source>
</evidence>
<keyword evidence="3 14" id="KW-0813">Transport</keyword>
<dbReference type="InterPro" id="IPR037066">
    <property type="entry name" value="Plug_dom_sf"/>
</dbReference>
<keyword evidence="10 15" id="KW-0798">TonB box</keyword>
<evidence type="ECO:0000256" key="15">
    <source>
        <dbReference type="RuleBase" id="RU003357"/>
    </source>
</evidence>
<dbReference type="RefSeq" id="WP_055400865.1">
    <property type="nucleotide sequence ID" value="NZ_JAMXAX010000193.1"/>
</dbReference>
<dbReference type="PANTHER" id="PTHR32552:SF68">
    <property type="entry name" value="FERRICHROME OUTER MEMBRANE TRANSPORTER_PHAGE RECEPTOR"/>
    <property type="match status" value="1"/>
</dbReference>
<keyword evidence="7" id="KW-0732">Signal</keyword>
<evidence type="ECO:0000313" key="19">
    <source>
        <dbReference type="Proteomes" id="UP001595693"/>
    </source>
</evidence>
<keyword evidence="13 14" id="KW-0998">Cell outer membrane</keyword>
<dbReference type="PROSITE" id="PS52016">
    <property type="entry name" value="TONB_DEPENDENT_REC_3"/>
    <property type="match status" value="1"/>
</dbReference>
<dbReference type="Pfam" id="PF07715">
    <property type="entry name" value="Plug"/>
    <property type="match status" value="1"/>
</dbReference>
<dbReference type="Gene3D" id="2.40.170.20">
    <property type="entry name" value="TonB-dependent receptor, beta-barrel domain"/>
    <property type="match status" value="1"/>
</dbReference>
<gene>
    <name evidence="18" type="ORF">ACFOW3_25285</name>
</gene>
<evidence type="ECO:0000256" key="12">
    <source>
        <dbReference type="ARBA" id="ARBA00023170"/>
    </source>
</evidence>
<dbReference type="InterPro" id="IPR000531">
    <property type="entry name" value="Beta-barrel_TonB"/>
</dbReference>
<comment type="caution">
    <text evidence="18">The sequence shown here is derived from an EMBL/GenBank/DDBJ whole genome shotgun (WGS) entry which is preliminary data.</text>
</comment>
<evidence type="ECO:0000256" key="8">
    <source>
        <dbReference type="ARBA" id="ARBA00023004"/>
    </source>
</evidence>
<reference evidence="19" key="1">
    <citation type="journal article" date="2019" name="Int. J. Syst. Evol. Microbiol.">
        <title>The Global Catalogue of Microorganisms (GCM) 10K type strain sequencing project: providing services to taxonomists for standard genome sequencing and annotation.</title>
        <authorList>
            <consortium name="The Broad Institute Genomics Platform"/>
            <consortium name="The Broad Institute Genome Sequencing Center for Infectious Disease"/>
            <person name="Wu L."/>
            <person name="Ma J."/>
        </authorList>
    </citation>
    <scope>NUCLEOTIDE SEQUENCE [LARGE SCALE GENOMIC DNA]</scope>
    <source>
        <strain evidence="19">CCUG 2113</strain>
    </source>
</reference>
<proteinExistence type="inferred from homology"/>
<dbReference type="CDD" id="cd01347">
    <property type="entry name" value="ligand_gated_channel"/>
    <property type="match status" value="1"/>
</dbReference>
<keyword evidence="11 14" id="KW-0472">Membrane</keyword>
<organism evidence="18 19">
    <name type="scientific">Acidovorax facilis</name>
    <dbReference type="NCBI Taxonomy" id="12917"/>
    <lineage>
        <taxon>Bacteria</taxon>
        <taxon>Pseudomonadati</taxon>
        <taxon>Pseudomonadota</taxon>
        <taxon>Betaproteobacteria</taxon>
        <taxon>Burkholderiales</taxon>
        <taxon>Comamonadaceae</taxon>
        <taxon>Acidovorax</taxon>
    </lineage>
</organism>
<feature type="domain" description="TonB-dependent receptor plug" evidence="17">
    <location>
        <begin position="68"/>
        <end position="178"/>
    </location>
</feature>
<evidence type="ECO:0000256" key="9">
    <source>
        <dbReference type="ARBA" id="ARBA00023065"/>
    </source>
</evidence>
<keyword evidence="8" id="KW-0408">Iron</keyword>
<evidence type="ECO:0000259" key="17">
    <source>
        <dbReference type="Pfam" id="PF07715"/>
    </source>
</evidence>
<evidence type="ECO:0000256" key="10">
    <source>
        <dbReference type="ARBA" id="ARBA00023077"/>
    </source>
</evidence>
<keyword evidence="12 18" id="KW-0675">Receptor</keyword>
<dbReference type="SUPFAM" id="SSF56935">
    <property type="entry name" value="Porins"/>
    <property type="match status" value="1"/>
</dbReference>
<accession>A0ABV8DHZ1</accession>